<dbReference type="Proteomes" id="UP000053352">
    <property type="component" value="Unassembled WGS sequence"/>
</dbReference>
<sequence>MKSRILSLVEGAPRANQAAFYSDPYVSALVEELHRRWSRAGHRGEPIDFATREELMRLYELAEYYASLPEWKAYRIFMERRGEAVGQRSGRD</sequence>
<dbReference type="RefSeq" id="WP_058370992.1">
    <property type="nucleotide sequence ID" value="NZ_LNTB01000001.1"/>
</dbReference>
<protein>
    <submittedName>
        <fullName evidence="1">Uncharacterized protein</fullName>
    </submittedName>
</protein>
<dbReference type="EMBL" id="LNTB01000001">
    <property type="protein sequence ID" value="KSW12311.1"/>
    <property type="molecule type" value="Genomic_DNA"/>
</dbReference>
<dbReference type="STRING" id="2309.CF15_06085"/>
<name>A0A0V8RW69_PYROC</name>
<reference evidence="1 2" key="1">
    <citation type="submission" date="2015-11" db="EMBL/GenBank/DDBJ databases">
        <title>Genome sequence of Pyrodictium occultum PL-19, a marine hyperthermophilic archaeon isolated from Volcano, Italy.</title>
        <authorList>
            <person name="Utturkar S."/>
            <person name="Huber H."/>
            <person name="Leptihn S."/>
            <person name="Brown S."/>
            <person name="Stetter K.O."/>
            <person name="Podar M."/>
        </authorList>
    </citation>
    <scope>NUCLEOTIDE SEQUENCE [LARGE SCALE GENOMIC DNA]</scope>
    <source>
        <strain evidence="1 2">PL-19</strain>
    </source>
</reference>
<dbReference type="OrthoDB" id="15287at2157"/>
<dbReference type="AlphaFoldDB" id="A0A0V8RW69"/>
<gene>
    <name evidence="1" type="ORF">CF15_06085</name>
</gene>
<keyword evidence="2" id="KW-1185">Reference proteome</keyword>
<organism evidence="1 2">
    <name type="scientific">Pyrodictium occultum</name>
    <dbReference type="NCBI Taxonomy" id="2309"/>
    <lineage>
        <taxon>Archaea</taxon>
        <taxon>Thermoproteota</taxon>
        <taxon>Thermoprotei</taxon>
        <taxon>Desulfurococcales</taxon>
        <taxon>Pyrodictiaceae</taxon>
        <taxon>Pyrodictium</taxon>
    </lineage>
</organism>
<evidence type="ECO:0000313" key="2">
    <source>
        <dbReference type="Proteomes" id="UP000053352"/>
    </source>
</evidence>
<comment type="caution">
    <text evidence="1">The sequence shown here is derived from an EMBL/GenBank/DDBJ whole genome shotgun (WGS) entry which is preliminary data.</text>
</comment>
<proteinExistence type="predicted"/>
<evidence type="ECO:0000313" key="1">
    <source>
        <dbReference type="EMBL" id="KSW12311.1"/>
    </source>
</evidence>
<accession>A0A0V8RW69</accession>